<dbReference type="PANTHER" id="PTHR12599:SF0">
    <property type="entry name" value="PTERIN-4-ALPHA-CARBINOLAMINE DEHYDRATASE"/>
    <property type="match status" value="1"/>
</dbReference>
<keyword evidence="3 4" id="KW-0456">Lyase</keyword>
<dbReference type="EC" id="4.2.1.96" evidence="4"/>
<proteinExistence type="inferred from homology"/>
<dbReference type="EMBL" id="CP016076">
    <property type="protein sequence ID" value="APU12933.1"/>
    <property type="molecule type" value="Genomic_DNA"/>
</dbReference>
<dbReference type="Pfam" id="PF01329">
    <property type="entry name" value="Pterin_4a"/>
    <property type="match status" value="1"/>
</dbReference>
<protein>
    <recommendedName>
        <fullName evidence="4">Putative pterin-4-alpha-carbinolamine dehydratase</fullName>
        <shortName evidence="4">PHS</shortName>
        <ecNumber evidence="4">4.2.1.96</ecNumber>
    </recommendedName>
    <alternativeName>
        <fullName evidence="4">4-alpha-hydroxy-tetrahydropterin dehydratase</fullName>
    </alternativeName>
    <alternativeName>
        <fullName evidence="4">Pterin carbinolamine dehydratase</fullName>
        <shortName evidence="4">PCD</shortName>
    </alternativeName>
</protein>
<accession>A0AAC9L7R0</accession>
<evidence type="ECO:0000313" key="6">
    <source>
        <dbReference type="Proteomes" id="UP000185511"/>
    </source>
</evidence>
<dbReference type="KEGG" id="acad:UA74_04270"/>
<name>A0AAC9L7R0_9PSEU</name>
<dbReference type="Gene3D" id="3.30.1360.20">
    <property type="entry name" value="Transcriptional coactivator/pterin dehydratase"/>
    <property type="match status" value="1"/>
</dbReference>
<dbReference type="GO" id="GO:0008124">
    <property type="term" value="F:4-alpha-hydroxytetrahydrobiopterin dehydratase activity"/>
    <property type="evidence" value="ECO:0007669"/>
    <property type="project" value="UniProtKB-UniRule"/>
</dbReference>
<gene>
    <name evidence="5" type="ORF">UA74_04270</name>
</gene>
<dbReference type="Proteomes" id="UP000185511">
    <property type="component" value="Chromosome"/>
</dbReference>
<evidence type="ECO:0000313" key="5">
    <source>
        <dbReference type="EMBL" id="APU12933.1"/>
    </source>
</evidence>
<comment type="catalytic activity">
    <reaction evidence="1 4">
        <text>(4aS,6R)-4a-hydroxy-L-erythro-5,6,7,8-tetrahydrobiopterin = (6R)-L-erythro-6,7-dihydrobiopterin + H2O</text>
        <dbReference type="Rhea" id="RHEA:11920"/>
        <dbReference type="ChEBI" id="CHEBI:15377"/>
        <dbReference type="ChEBI" id="CHEBI:15642"/>
        <dbReference type="ChEBI" id="CHEBI:43120"/>
        <dbReference type="EC" id="4.2.1.96"/>
    </reaction>
</comment>
<evidence type="ECO:0000256" key="2">
    <source>
        <dbReference type="ARBA" id="ARBA00006472"/>
    </source>
</evidence>
<evidence type="ECO:0000256" key="3">
    <source>
        <dbReference type="ARBA" id="ARBA00023239"/>
    </source>
</evidence>
<comment type="similarity">
    <text evidence="2 4">Belongs to the pterin-4-alpha-carbinolamine dehydratase family.</text>
</comment>
<dbReference type="NCBIfam" id="NF002017">
    <property type="entry name" value="PRK00823.1-2"/>
    <property type="match status" value="1"/>
</dbReference>
<dbReference type="HAMAP" id="MF_00434">
    <property type="entry name" value="Pterin_4_alpha"/>
    <property type="match status" value="1"/>
</dbReference>
<dbReference type="InterPro" id="IPR036428">
    <property type="entry name" value="PCD_sf"/>
</dbReference>
<reference evidence="6" key="1">
    <citation type="submission" date="2016-06" db="EMBL/GenBank/DDBJ databases">
        <title>Complete genome sequence of Actinoalloteichus fjordicus DSM 46855 (=ADI127-17), type strain of the new species Actinoalloteichus fjordicus.</title>
        <authorList>
            <person name="Ruckert C."/>
            <person name="Nouioui I."/>
            <person name="Willmese J."/>
            <person name="van Wezel G."/>
            <person name="Klenk H.-P."/>
            <person name="Kalinowski J."/>
            <person name="Zotchev S.B."/>
        </authorList>
    </citation>
    <scope>NUCLEOTIDE SEQUENCE [LARGE SCALE GENOMIC DNA]</scope>
    <source>
        <strain evidence="6">ADI127-7</strain>
    </source>
</reference>
<dbReference type="InterPro" id="IPR001533">
    <property type="entry name" value="Pterin_deHydtase"/>
</dbReference>
<dbReference type="GO" id="GO:0006729">
    <property type="term" value="P:tetrahydrobiopterin biosynthetic process"/>
    <property type="evidence" value="ECO:0007669"/>
    <property type="project" value="InterPro"/>
</dbReference>
<dbReference type="RefSeq" id="WP_075763832.1">
    <property type="nucleotide sequence ID" value="NZ_CP016076.1"/>
</dbReference>
<dbReference type="PANTHER" id="PTHR12599">
    <property type="entry name" value="PTERIN-4-ALPHA-CARBINOLAMINE DEHYDRATASE"/>
    <property type="match status" value="1"/>
</dbReference>
<sequence length="99" mass="11097">MADLLSDDEIDKALTYLADWRRDGTELVRRVDLPSFTEAVAVVNRVAEIAESEDHHPDIDIRYSTLVFRLSTHSAGGITRLDVNFAQEIDNVVDVARGQ</sequence>
<organism evidence="5 6">
    <name type="scientific">Actinoalloteichus fjordicus</name>
    <dbReference type="NCBI Taxonomy" id="1612552"/>
    <lineage>
        <taxon>Bacteria</taxon>
        <taxon>Bacillati</taxon>
        <taxon>Actinomycetota</taxon>
        <taxon>Actinomycetes</taxon>
        <taxon>Pseudonocardiales</taxon>
        <taxon>Pseudonocardiaceae</taxon>
        <taxon>Actinoalloteichus</taxon>
    </lineage>
</organism>
<evidence type="ECO:0000256" key="4">
    <source>
        <dbReference type="HAMAP-Rule" id="MF_00434"/>
    </source>
</evidence>
<dbReference type="SUPFAM" id="SSF55248">
    <property type="entry name" value="PCD-like"/>
    <property type="match status" value="1"/>
</dbReference>
<keyword evidence="6" id="KW-1185">Reference proteome</keyword>
<dbReference type="AlphaFoldDB" id="A0AAC9L7R0"/>
<dbReference type="CDD" id="cd00488">
    <property type="entry name" value="PCD_DCoH"/>
    <property type="match status" value="1"/>
</dbReference>
<evidence type="ECO:0000256" key="1">
    <source>
        <dbReference type="ARBA" id="ARBA00001554"/>
    </source>
</evidence>